<dbReference type="STRING" id="1618356.UU93_C0001G0033"/>
<accession>A0A0G0Y8Z6</accession>
<dbReference type="EMBL" id="LCCN01000001">
    <property type="protein sequence ID" value="KKS33202.1"/>
    <property type="molecule type" value="Genomic_DNA"/>
</dbReference>
<evidence type="ECO:0000313" key="2">
    <source>
        <dbReference type="Proteomes" id="UP000034160"/>
    </source>
</evidence>
<dbReference type="AlphaFoldDB" id="A0A0G0Y8Z6"/>
<sequence>MSPDHRLGISPWFKIVDPAELREAVMHLSRPNITAAGGIIEARINTLFAGDEEQRSELLGHLASLTPRPHGRK</sequence>
<organism evidence="1 2">
    <name type="scientific">Candidatus Amesbacteria bacterium GW2011_GWA2_42_12</name>
    <dbReference type="NCBI Taxonomy" id="1618356"/>
    <lineage>
        <taxon>Bacteria</taxon>
        <taxon>Candidatus Amesiibacteriota</taxon>
    </lineage>
</organism>
<comment type="caution">
    <text evidence="1">The sequence shown here is derived from an EMBL/GenBank/DDBJ whole genome shotgun (WGS) entry which is preliminary data.</text>
</comment>
<protein>
    <submittedName>
        <fullName evidence="1">Uncharacterized protein</fullName>
    </submittedName>
</protein>
<reference evidence="1 2" key="1">
    <citation type="journal article" date="2015" name="Nature">
        <title>rRNA introns, odd ribosomes, and small enigmatic genomes across a large radiation of phyla.</title>
        <authorList>
            <person name="Brown C.T."/>
            <person name="Hug L.A."/>
            <person name="Thomas B.C."/>
            <person name="Sharon I."/>
            <person name="Castelle C.J."/>
            <person name="Singh A."/>
            <person name="Wilkins M.J."/>
            <person name="Williams K.H."/>
            <person name="Banfield J.F."/>
        </authorList>
    </citation>
    <scope>NUCLEOTIDE SEQUENCE [LARGE SCALE GENOMIC DNA]</scope>
</reference>
<gene>
    <name evidence="1" type="ORF">UU93_C0001G0033</name>
</gene>
<dbReference type="Proteomes" id="UP000034160">
    <property type="component" value="Unassembled WGS sequence"/>
</dbReference>
<evidence type="ECO:0000313" key="1">
    <source>
        <dbReference type="EMBL" id="KKS33202.1"/>
    </source>
</evidence>
<name>A0A0G0Y8Z6_9BACT</name>
<proteinExistence type="predicted"/>